<keyword evidence="3" id="KW-1185">Reference proteome</keyword>
<dbReference type="AlphaFoldDB" id="A0A371J032"/>
<accession>A0A371J032</accession>
<dbReference type="InterPro" id="IPR003797">
    <property type="entry name" value="DegV"/>
</dbReference>
<dbReference type="SUPFAM" id="SSF82549">
    <property type="entry name" value="DAK1/DegV-like"/>
    <property type="match status" value="1"/>
</dbReference>
<protein>
    <submittedName>
        <fullName evidence="2">DegV family protein</fullName>
    </submittedName>
</protein>
<dbReference type="Gene3D" id="3.30.1180.10">
    <property type="match status" value="1"/>
</dbReference>
<comment type="caution">
    <text evidence="2">The sequence shown here is derived from an EMBL/GenBank/DDBJ whole genome shotgun (WGS) entry which is preliminary data.</text>
</comment>
<dbReference type="RefSeq" id="WP_094369281.1">
    <property type="nucleotide sequence ID" value="NZ_NOJY02000036.1"/>
</dbReference>
<dbReference type="EMBL" id="NOJY02000036">
    <property type="protein sequence ID" value="RDY26054.1"/>
    <property type="molecule type" value="Genomic_DNA"/>
</dbReference>
<dbReference type="PANTHER" id="PTHR33434">
    <property type="entry name" value="DEGV DOMAIN-CONTAINING PROTEIN DR_1986-RELATED"/>
    <property type="match status" value="1"/>
</dbReference>
<dbReference type="PROSITE" id="PS51482">
    <property type="entry name" value="DEGV"/>
    <property type="match status" value="1"/>
</dbReference>
<dbReference type="NCBIfam" id="TIGR00762">
    <property type="entry name" value="DegV"/>
    <property type="match status" value="1"/>
</dbReference>
<name>A0A371J032_9FIRM</name>
<gene>
    <name evidence="2" type="ORF">CHL78_015085</name>
</gene>
<reference evidence="2 3" key="1">
    <citation type="journal article" date="2017" name="Genome Announc.">
        <title>Draft Genome Sequence of Romboutsia weinsteinii sp. nov. Strain CCRI-19649(T) Isolated from Surface Water.</title>
        <authorList>
            <person name="Maheux A.F."/>
            <person name="Boudreau D.K."/>
            <person name="Berube E."/>
            <person name="Boissinot M."/>
            <person name="Cantin P."/>
            <person name="Raymond F."/>
            <person name="Corbeil J."/>
            <person name="Omar R.F."/>
            <person name="Bergeron M.G."/>
        </authorList>
    </citation>
    <scope>NUCLEOTIDE SEQUENCE [LARGE SCALE GENOMIC DNA]</scope>
    <source>
        <strain evidence="2 3">CCRI-19649</strain>
    </source>
</reference>
<dbReference type="OrthoDB" id="9780216at2"/>
<evidence type="ECO:0000256" key="1">
    <source>
        <dbReference type="ARBA" id="ARBA00023121"/>
    </source>
</evidence>
<sequence length="283" mass="31265">MNNVKIICDSLSDIPKDLIEKYDIDVVPLTVILNDKEYRDGIDISNDEFYRILREENAHPKTSQATYAQFKEFFEKYVNEGREVLYIAGSSVATGTYQSAVMAKNDLEGTIHTFDSASFSFGIGILVVKAGELAKEGKSIDEILSTIEKMKKEVFVLFSVDTLEYLQKGGRISSTKAAIGSILNIKPILEIKNGLVAPICQVRGKKNVISKIIELLKEHCGNDLSDQIAYVGYSDDLKEKEKLAEAVRENLNPKDIVFFQIGTCVGTHSGPGGTGIICLKNNI</sequence>
<proteinExistence type="predicted"/>
<dbReference type="InterPro" id="IPR050270">
    <property type="entry name" value="DegV_domain_contain"/>
</dbReference>
<evidence type="ECO:0000313" key="2">
    <source>
        <dbReference type="EMBL" id="RDY26054.1"/>
    </source>
</evidence>
<organism evidence="2 3">
    <name type="scientific">Romboutsia weinsteinii</name>
    <dbReference type="NCBI Taxonomy" id="2020949"/>
    <lineage>
        <taxon>Bacteria</taxon>
        <taxon>Bacillati</taxon>
        <taxon>Bacillota</taxon>
        <taxon>Clostridia</taxon>
        <taxon>Peptostreptococcales</taxon>
        <taxon>Peptostreptococcaceae</taxon>
        <taxon>Romboutsia</taxon>
    </lineage>
</organism>
<dbReference type="InterPro" id="IPR043168">
    <property type="entry name" value="DegV_C"/>
</dbReference>
<dbReference type="Proteomes" id="UP000215694">
    <property type="component" value="Unassembled WGS sequence"/>
</dbReference>
<dbReference type="Gene3D" id="3.40.50.10170">
    <property type="match status" value="1"/>
</dbReference>
<dbReference type="GO" id="GO:0008289">
    <property type="term" value="F:lipid binding"/>
    <property type="evidence" value="ECO:0007669"/>
    <property type="project" value="UniProtKB-KW"/>
</dbReference>
<evidence type="ECO:0000313" key="3">
    <source>
        <dbReference type="Proteomes" id="UP000215694"/>
    </source>
</evidence>
<keyword evidence="1" id="KW-0446">Lipid-binding</keyword>
<dbReference type="Pfam" id="PF02645">
    <property type="entry name" value="DegV"/>
    <property type="match status" value="1"/>
</dbReference>
<dbReference type="PANTHER" id="PTHR33434:SF2">
    <property type="entry name" value="FATTY ACID-BINDING PROTEIN TM_1468"/>
    <property type="match status" value="1"/>
</dbReference>